<comment type="caution">
    <text evidence="1">The sequence shown here is derived from an EMBL/GenBank/DDBJ whole genome shotgun (WGS) entry which is preliminary data.</text>
</comment>
<dbReference type="InterPro" id="IPR018666">
    <property type="entry name" value="DUF2125"/>
</dbReference>
<keyword evidence="2" id="KW-1185">Reference proteome</keyword>
<accession>A0ABS4AYA4</accession>
<dbReference type="EMBL" id="JAGIYZ010000018">
    <property type="protein sequence ID" value="MBP0465731.1"/>
    <property type="molecule type" value="Genomic_DNA"/>
</dbReference>
<dbReference type="RefSeq" id="WP_209353118.1">
    <property type="nucleotide sequence ID" value="NZ_JAGIYZ010000018.1"/>
</dbReference>
<evidence type="ECO:0000313" key="2">
    <source>
        <dbReference type="Proteomes" id="UP000680815"/>
    </source>
</evidence>
<sequence>MTAKTPARPARGYRRAAIGALLLFAALLAAHGLAWRFVTGAMAVGFSDWVAQRRAEGWTVDHGVPTRGGWPFAARLTVPDVAVAGVTPSLPQGFAWTAGQLALAIVPPRLDRLVVVPQGPQALRLGAAEIPYAADRLELVLPLEPGPGPRAAALTVAGLRAAAPDGPLSVDSLRASLVPAPEGDAAILAAQAERVVLPASPLAAAFGQRIEHAALEARLTGPVVAAPGLPPALRAEAWRRAGGSLDVTRIALRWGPLLGEGVGVLRLDPALQPEGTGTLALEGAPEALAALARAGLVAPRAALAGQAALALMGRAPPSGGPPRIDVPISLQGGVVAVARIPLARIAPVAWPGPR</sequence>
<name>A0ABS4AYA4_9PROT</name>
<gene>
    <name evidence="1" type="ORF">J5Y09_17520</name>
</gene>
<protein>
    <submittedName>
        <fullName evidence="1">DUF2125 domain-containing protein</fullName>
    </submittedName>
</protein>
<dbReference type="Pfam" id="PF09898">
    <property type="entry name" value="DUF2125"/>
    <property type="match status" value="1"/>
</dbReference>
<evidence type="ECO:0000313" key="1">
    <source>
        <dbReference type="EMBL" id="MBP0465731.1"/>
    </source>
</evidence>
<reference evidence="1 2" key="1">
    <citation type="submission" date="2021-03" db="EMBL/GenBank/DDBJ databases">
        <authorList>
            <person name="So Y."/>
        </authorList>
    </citation>
    <scope>NUCLEOTIDE SEQUENCE [LARGE SCALE GENOMIC DNA]</scope>
    <source>
        <strain evidence="1 2">PWR1</strain>
    </source>
</reference>
<proteinExistence type="predicted"/>
<organism evidence="1 2">
    <name type="scientific">Roseomonas nitratireducens</name>
    <dbReference type="NCBI Taxonomy" id="2820810"/>
    <lineage>
        <taxon>Bacteria</taxon>
        <taxon>Pseudomonadati</taxon>
        <taxon>Pseudomonadota</taxon>
        <taxon>Alphaproteobacteria</taxon>
        <taxon>Acetobacterales</taxon>
        <taxon>Roseomonadaceae</taxon>
        <taxon>Roseomonas</taxon>
    </lineage>
</organism>
<dbReference type="Proteomes" id="UP000680815">
    <property type="component" value="Unassembled WGS sequence"/>
</dbReference>